<evidence type="ECO:0000313" key="2">
    <source>
        <dbReference type="Proteomes" id="UP000606786"/>
    </source>
</evidence>
<accession>A0A811UWP8</accession>
<gene>
    <name evidence="1" type="ORF">CCAP1982_LOCUS10574</name>
</gene>
<keyword evidence="2" id="KW-1185">Reference proteome</keyword>
<organism evidence="1 2">
    <name type="scientific">Ceratitis capitata</name>
    <name type="common">Mediterranean fruit fly</name>
    <name type="synonym">Tephritis capitata</name>
    <dbReference type="NCBI Taxonomy" id="7213"/>
    <lineage>
        <taxon>Eukaryota</taxon>
        <taxon>Metazoa</taxon>
        <taxon>Ecdysozoa</taxon>
        <taxon>Arthropoda</taxon>
        <taxon>Hexapoda</taxon>
        <taxon>Insecta</taxon>
        <taxon>Pterygota</taxon>
        <taxon>Neoptera</taxon>
        <taxon>Endopterygota</taxon>
        <taxon>Diptera</taxon>
        <taxon>Brachycera</taxon>
        <taxon>Muscomorpha</taxon>
        <taxon>Tephritoidea</taxon>
        <taxon>Tephritidae</taxon>
        <taxon>Ceratitis</taxon>
        <taxon>Ceratitis</taxon>
    </lineage>
</organism>
<dbReference type="Proteomes" id="UP000606786">
    <property type="component" value="Unassembled WGS sequence"/>
</dbReference>
<protein>
    <submittedName>
        <fullName evidence="1">(Mediterranean fruit fly) hypothetical protein</fullName>
    </submittedName>
</protein>
<name>A0A811UWP8_CERCA</name>
<feature type="non-terminal residue" evidence="1">
    <location>
        <position position="1"/>
    </location>
</feature>
<sequence length="62" mass="7279">ETYGLRQLTWRIIKESLSNLDNRAENMQVGLIDQFITTENDEDVSENENVAQEVMELMIYEV</sequence>
<dbReference type="AlphaFoldDB" id="A0A811UWP8"/>
<dbReference type="EMBL" id="CAJHJT010000023">
    <property type="protein sequence ID" value="CAD7002086.1"/>
    <property type="molecule type" value="Genomic_DNA"/>
</dbReference>
<comment type="caution">
    <text evidence="1">The sequence shown here is derived from an EMBL/GenBank/DDBJ whole genome shotgun (WGS) entry which is preliminary data.</text>
</comment>
<evidence type="ECO:0000313" key="1">
    <source>
        <dbReference type="EMBL" id="CAD7002086.1"/>
    </source>
</evidence>
<proteinExistence type="predicted"/>
<reference evidence="1" key="1">
    <citation type="submission" date="2020-11" db="EMBL/GenBank/DDBJ databases">
        <authorList>
            <person name="Whitehead M."/>
        </authorList>
    </citation>
    <scope>NUCLEOTIDE SEQUENCE</scope>
    <source>
        <strain evidence="1">EGII</strain>
    </source>
</reference>